<dbReference type="RefSeq" id="WP_234812760.1">
    <property type="nucleotide sequence ID" value="NZ_AP022612.1"/>
</dbReference>
<dbReference type="Proteomes" id="UP000466931">
    <property type="component" value="Chromosome"/>
</dbReference>
<dbReference type="Pfam" id="PF11017">
    <property type="entry name" value="DUF2855"/>
    <property type="match status" value="1"/>
</dbReference>
<keyword evidence="2" id="KW-1185">Reference proteome</keyword>
<proteinExistence type="predicted"/>
<accession>A0A7I7Y0Z5</accession>
<gene>
    <name evidence="1" type="ORF">MCNF_38910</name>
</gene>
<dbReference type="EMBL" id="AP022612">
    <property type="protein sequence ID" value="BBZ35286.1"/>
    <property type="molecule type" value="Genomic_DNA"/>
</dbReference>
<evidence type="ECO:0000313" key="2">
    <source>
        <dbReference type="Proteomes" id="UP000466931"/>
    </source>
</evidence>
<reference evidence="1" key="2">
    <citation type="submission" date="2020-02" db="EMBL/GenBank/DDBJ databases">
        <authorList>
            <person name="Matsumoto Y."/>
            <person name="Motooka D."/>
            <person name="Nakamura S."/>
        </authorList>
    </citation>
    <scope>NUCLEOTIDE SEQUENCE</scope>
    <source>
        <strain evidence="1">JCM 13671</strain>
    </source>
</reference>
<name>A0A7I7Y0Z5_9MYCO</name>
<reference evidence="1" key="1">
    <citation type="journal article" date="2019" name="Emerg. Microbes Infect.">
        <title>Comprehensive subspecies identification of 175 nontuberculous mycobacteria species based on 7547 genomic profiles.</title>
        <authorList>
            <person name="Matsumoto Y."/>
            <person name="Kinjo T."/>
            <person name="Motooka D."/>
            <person name="Nabeya D."/>
            <person name="Jung N."/>
            <person name="Uechi K."/>
            <person name="Horii T."/>
            <person name="Iida T."/>
            <person name="Fujita J."/>
            <person name="Nakamura S."/>
        </authorList>
    </citation>
    <scope>NUCLEOTIDE SEQUENCE [LARGE SCALE GENOMIC DNA]</scope>
    <source>
        <strain evidence="1">JCM 13671</strain>
    </source>
</reference>
<evidence type="ECO:0000313" key="1">
    <source>
        <dbReference type="EMBL" id="BBZ35286.1"/>
    </source>
</evidence>
<protein>
    <submittedName>
        <fullName evidence="1">Uncharacterized protein</fullName>
    </submittedName>
</protein>
<dbReference type="InterPro" id="IPR021276">
    <property type="entry name" value="DUF2855"/>
</dbReference>
<organism evidence="1 2">
    <name type="scientific">Mycolicibacterium confluentis</name>
    <dbReference type="NCBI Taxonomy" id="28047"/>
    <lineage>
        <taxon>Bacteria</taxon>
        <taxon>Bacillati</taxon>
        <taxon>Actinomycetota</taxon>
        <taxon>Actinomycetes</taxon>
        <taxon>Mycobacteriales</taxon>
        <taxon>Mycobacteriaceae</taxon>
        <taxon>Mycolicibacterium</taxon>
    </lineage>
</organism>
<sequence>MTKRFEVQRNAIRETRWAETPSASLEDGQVRLHVDAFALTSNNITYAAMGDALNYWAFYPTGDPTTGCVPVWGFADVVESHCGGVEPGERFYGYWPIADEVVLAPTDVGPGGFSESSPHRRELPPFYNRYVRCSADPGYSADGEAQQALLRGQFGTGFLLDDFFADSDFFGARTVVLSSASSKTAYGAAFCLAQRRDSAVGVRVIGLTSPGNLDFVTSLGCYDHALTYGEVATALPEAPSVYIDFSGSSAVRAAVHERLADRLKYSCAVGATHWDAPAGGTEPLPGPAPTLFFAPSQIEKRIADWGPAGLQQRVAASWAAFIEPVTRAENPWLTVVRGTGPAAIEATYTALLDGTVPANEGHLLSV</sequence>
<dbReference type="AlphaFoldDB" id="A0A7I7Y0Z5"/>